<comment type="caution">
    <text evidence="2">The sequence shown here is derived from an EMBL/GenBank/DDBJ whole genome shotgun (WGS) entry which is preliminary data.</text>
</comment>
<dbReference type="EMBL" id="FNNO01000005">
    <property type="protein sequence ID" value="SDW75070.1"/>
    <property type="molecule type" value="Genomic_DNA"/>
</dbReference>
<accession>A0A8X8IBQ0</accession>
<keyword evidence="2" id="KW-0808">Transferase</keyword>
<dbReference type="RefSeq" id="WP_257574802.1">
    <property type="nucleotide sequence ID" value="NZ_FNNO01000005.1"/>
</dbReference>
<protein>
    <submittedName>
        <fullName evidence="2">Molybdenum cofactor cytidylyltransferase</fullName>
    </submittedName>
</protein>
<evidence type="ECO:0000313" key="3">
    <source>
        <dbReference type="Proteomes" id="UP000198711"/>
    </source>
</evidence>
<feature type="domain" description="MobA-like NTP transferase" evidence="1">
    <location>
        <begin position="13"/>
        <end position="175"/>
    </location>
</feature>
<dbReference type="Gene3D" id="3.90.550.10">
    <property type="entry name" value="Spore Coat Polysaccharide Biosynthesis Protein SpsA, Chain A"/>
    <property type="match status" value="1"/>
</dbReference>
<evidence type="ECO:0000259" key="1">
    <source>
        <dbReference type="Pfam" id="PF12804"/>
    </source>
</evidence>
<sequence>MAEEKMHTGNIGVIILAAGASSRLGTPKQLLLYAGKTLVQHACEAAINANAGAVTVVLGANAGLIQEALNNNAAHTVINTGWQEGIASSIRHGIKTFTQLNPLAEAVVLLLADQPYVTTASLKHLITTYQATGKHIVASAYGDSFGTPALFHKNIFPELLQLTGDAGAKSIIRRHLNEGAFIPFPEGNIDVDTAEDYRKLIG</sequence>
<dbReference type="CDD" id="cd04182">
    <property type="entry name" value="GT_2_like_f"/>
    <property type="match status" value="1"/>
</dbReference>
<keyword evidence="3" id="KW-1185">Reference proteome</keyword>
<dbReference type="SUPFAM" id="SSF53448">
    <property type="entry name" value="Nucleotide-diphospho-sugar transferases"/>
    <property type="match status" value="1"/>
</dbReference>
<dbReference type="InterPro" id="IPR025877">
    <property type="entry name" value="MobA-like_NTP_Trfase"/>
</dbReference>
<evidence type="ECO:0000313" key="2">
    <source>
        <dbReference type="EMBL" id="SDW75070.1"/>
    </source>
</evidence>
<name>A0A8X8IBQ0_9BACT</name>
<gene>
    <name evidence="2" type="ORF">SAMN05444410_105166</name>
</gene>
<dbReference type="Pfam" id="PF12804">
    <property type="entry name" value="NTP_transf_3"/>
    <property type="match status" value="1"/>
</dbReference>
<dbReference type="PANTHER" id="PTHR43777:SF1">
    <property type="entry name" value="MOLYBDENUM COFACTOR CYTIDYLYLTRANSFERASE"/>
    <property type="match status" value="1"/>
</dbReference>
<keyword evidence="2" id="KW-0548">Nucleotidyltransferase</keyword>
<organism evidence="2 3">
    <name type="scientific">Hydrobacter penzbergensis</name>
    <dbReference type="NCBI Taxonomy" id="1235997"/>
    <lineage>
        <taxon>Bacteria</taxon>
        <taxon>Pseudomonadati</taxon>
        <taxon>Bacteroidota</taxon>
        <taxon>Chitinophagia</taxon>
        <taxon>Chitinophagales</taxon>
        <taxon>Chitinophagaceae</taxon>
        <taxon>Hydrobacter</taxon>
    </lineage>
</organism>
<dbReference type="GO" id="GO:0016779">
    <property type="term" value="F:nucleotidyltransferase activity"/>
    <property type="evidence" value="ECO:0007669"/>
    <property type="project" value="UniProtKB-KW"/>
</dbReference>
<reference evidence="2 3" key="1">
    <citation type="submission" date="2016-10" db="EMBL/GenBank/DDBJ databases">
        <authorList>
            <person name="Varghese N."/>
            <person name="Submissions S."/>
        </authorList>
    </citation>
    <scope>NUCLEOTIDE SEQUENCE [LARGE SCALE GENOMIC DNA]</scope>
    <source>
        <strain evidence="2 3">DSM 25353</strain>
    </source>
</reference>
<proteinExistence type="predicted"/>
<dbReference type="AlphaFoldDB" id="A0A8X8IBQ0"/>
<dbReference type="Proteomes" id="UP000198711">
    <property type="component" value="Unassembled WGS sequence"/>
</dbReference>
<dbReference type="PANTHER" id="PTHR43777">
    <property type="entry name" value="MOLYBDENUM COFACTOR CYTIDYLYLTRANSFERASE"/>
    <property type="match status" value="1"/>
</dbReference>
<dbReference type="InterPro" id="IPR029044">
    <property type="entry name" value="Nucleotide-diphossugar_trans"/>
</dbReference>